<dbReference type="GO" id="GO:0005742">
    <property type="term" value="C:mitochondrial outer membrane translocase complex"/>
    <property type="evidence" value="ECO:0007669"/>
    <property type="project" value="InterPro"/>
</dbReference>
<proteinExistence type="predicted"/>
<dbReference type="InterPro" id="IPR020266">
    <property type="entry name" value="Tom6"/>
</dbReference>
<dbReference type="AlphaFoldDB" id="A0A1B7NQ11"/>
<keyword evidence="3" id="KW-1185">Reference proteome</keyword>
<dbReference type="GO" id="GO:0030150">
    <property type="term" value="P:protein import into mitochondrial matrix"/>
    <property type="evidence" value="ECO:0007669"/>
    <property type="project" value="InterPro"/>
</dbReference>
<feature type="region of interest" description="Disordered" evidence="1">
    <location>
        <begin position="1"/>
        <end position="22"/>
    </location>
</feature>
<dbReference type="Pfam" id="PF17112">
    <property type="entry name" value="Tom6"/>
    <property type="match status" value="1"/>
</dbReference>
<name>A0A1B7NQ11_9EURO</name>
<evidence type="ECO:0008006" key="4">
    <source>
        <dbReference type="Google" id="ProtNLM"/>
    </source>
</evidence>
<sequence length="65" mass="7038">MAPQQRIVVQSGPAKKRHHQPESTVSAAYHYITSPDNASVLRSVVIFGAAVAFLHSSLSELLIPQ</sequence>
<dbReference type="Proteomes" id="UP000091918">
    <property type="component" value="Unassembled WGS sequence"/>
</dbReference>
<dbReference type="OrthoDB" id="5403997at2759"/>
<gene>
    <name evidence="2" type="ORF">ACJ72_06808</name>
</gene>
<dbReference type="EMBL" id="LGUA01001261">
    <property type="protein sequence ID" value="OAX78879.1"/>
    <property type="molecule type" value="Genomic_DNA"/>
</dbReference>
<protein>
    <recommendedName>
        <fullName evidence="4">TOM core complex subunit Tom6</fullName>
    </recommendedName>
</protein>
<accession>A0A1B7NQ11</accession>
<evidence type="ECO:0000256" key="1">
    <source>
        <dbReference type="SAM" id="MobiDB-lite"/>
    </source>
</evidence>
<comment type="caution">
    <text evidence="2">The sequence shown here is derived from an EMBL/GenBank/DDBJ whole genome shotgun (WGS) entry which is preliminary data.</text>
</comment>
<evidence type="ECO:0000313" key="2">
    <source>
        <dbReference type="EMBL" id="OAX78879.1"/>
    </source>
</evidence>
<organism evidence="2 3">
    <name type="scientific">Emergomyces africanus</name>
    <dbReference type="NCBI Taxonomy" id="1955775"/>
    <lineage>
        <taxon>Eukaryota</taxon>
        <taxon>Fungi</taxon>
        <taxon>Dikarya</taxon>
        <taxon>Ascomycota</taxon>
        <taxon>Pezizomycotina</taxon>
        <taxon>Eurotiomycetes</taxon>
        <taxon>Eurotiomycetidae</taxon>
        <taxon>Onygenales</taxon>
        <taxon>Ajellomycetaceae</taxon>
        <taxon>Emergomyces</taxon>
    </lineage>
</organism>
<evidence type="ECO:0000313" key="3">
    <source>
        <dbReference type="Proteomes" id="UP000091918"/>
    </source>
</evidence>
<reference evidence="2 3" key="1">
    <citation type="submission" date="2015-07" db="EMBL/GenBank/DDBJ databases">
        <title>Emmonsia species relationships and genome sequence.</title>
        <authorList>
            <person name="Cuomo C.A."/>
            <person name="Schwartz I.S."/>
            <person name="Kenyon C."/>
            <person name="de Hoog G.S."/>
            <person name="Govender N.P."/>
            <person name="Botha A."/>
            <person name="Moreno L."/>
            <person name="de Vries M."/>
            <person name="Munoz J.F."/>
            <person name="Stielow J.B."/>
        </authorList>
    </citation>
    <scope>NUCLEOTIDE SEQUENCE [LARGE SCALE GENOMIC DNA]</scope>
    <source>
        <strain evidence="2 3">CBS 136260</strain>
    </source>
</reference>